<proteinExistence type="predicted"/>
<dbReference type="Proteomes" id="UP001162060">
    <property type="component" value="Unassembled WGS sequence"/>
</dbReference>
<keyword evidence="3" id="KW-0862">Zinc</keyword>
<dbReference type="SUPFAM" id="SSF57903">
    <property type="entry name" value="FYVE/PHD zinc finger"/>
    <property type="match status" value="1"/>
</dbReference>
<dbReference type="InterPro" id="IPR011011">
    <property type="entry name" value="Znf_FYVE_PHD"/>
</dbReference>
<reference evidence="7" key="1">
    <citation type="submission" date="2024-01" db="EMBL/GenBank/DDBJ databases">
        <authorList>
            <person name="Webb A."/>
        </authorList>
    </citation>
    <scope>NUCLEOTIDE SEQUENCE</scope>
    <source>
        <strain evidence="7">Pm1</strain>
    </source>
</reference>
<evidence type="ECO:0000256" key="4">
    <source>
        <dbReference type="PROSITE-ProRule" id="PRU00091"/>
    </source>
</evidence>
<accession>A0AAV1SZ55</accession>
<feature type="region of interest" description="Disordered" evidence="5">
    <location>
        <begin position="457"/>
        <end position="476"/>
    </location>
</feature>
<dbReference type="CDD" id="cd00065">
    <property type="entry name" value="FYVE_like_SF"/>
    <property type="match status" value="1"/>
</dbReference>
<name>A0AAV1SZ55_9STRA</name>
<dbReference type="InterPro" id="IPR013083">
    <property type="entry name" value="Znf_RING/FYVE/PHD"/>
</dbReference>
<comment type="caution">
    <text evidence="7">The sequence shown here is derived from an EMBL/GenBank/DDBJ whole genome shotgun (WGS) entry which is preliminary data.</text>
</comment>
<dbReference type="InterPro" id="IPR000306">
    <property type="entry name" value="Znf_FYVE"/>
</dbReference>
<dbReference type="PANTHER" id="PTHR13510:SF44">
    <property type="entry name" value="RABENOSYN-5"/>
    <property type="match status" value="1"/>
</dbReference>
<dbReference type="InterPro" id="IPR023393">
    <property type="entry name" value="START-like_dom_sf"/>
</dbReference>
<evidence type="ECO:0000259" key="6">
    <source>
        <dbReference type="PROSITE" id="PS50178"/>
    </source>
</evidence>
<keyword evidence="1" id="KW-0479">Metal-binding</keyword>
<organism evidence="7 9">
    <name type="scientific">Peronospora matthiolae</name>
    <dbReference type="NCBI Taxonomy" id="2874970"/>
    <lineage>
        <taxon>Eukaryota</taxon>
        <taxon>Sar</taxon>
        <taxon>Stramenopiles</taxon>
        <taxon>Oomycota</taxon>
        <taxon>Peronosporomycetes</taxon>
        <taxon>Peronosporales</taxon>
        <taxon>Peronosporaceae</taxon>
        <taxon>Peronospora</taxon>
    </lineage>
</organism>
<evidence type="ECO:0000313" key="7">
    <source>
        <dbReference type="EMBL" id="CAK7891561.1"/>
    </source>
</evidence>
<evidence type="ECO:0000256" key="3">
    <source>
        <dbReference type="ARBA" id="ARBA00022833"/>
    </source>
</evidence>
<dbReference type="PROSITE" id="PS50178">
    <property type="entry name" value="ZF_FYVE"/>
    <property type="match status" value="1"/>
</dbReference>
<evidence type="ECO:0000313" key="8">
    <source>
        <dbReference type="EMBL" id="CAK7941583.1"/>
    </source>
</evidence>
<feature type="domain" description="FYVE-type" evidence="6">
    <location>
        <begin position="292"/>
        <end position="346"/>
    </location>
</feature>
<feature type="compositionally biased region" description="Low complexity" evidence="5">
    <location>
        <begin position="391"/>
        <end position="401"/>
    </location>
</feature>
<evidence type="ECO:0000313" key="9">
    <source>
        <dbReference type="Proteomes" id="UP001162060"/>
    </source>
</evidence>
<dbReference type="Gene3D" id="3.30.40.10">
    <property type="entry name" value="Zinc/RING finger domain, C3HC4 (zinc finger)"/>
    <property type="match status" value="1"/>
</dbReference>
<feature type="region of interest" description="Disordered" evidence="5">
    <location>
        <begin position="371"/>
        <end position="412"/>
    </location>
</feature>
<dbReference type="InterPro" id="IPR017455">
    <property type="entry name" value="Znf_FYVE-rel"/>
</dbReference>
<evidence type="ECO:0000256" key="1">
    <source>
        <dbReference type="ARBA" id="ARBA00022723"/>
    </source>
</evidence>
<evidence type="ECO:0000256" key="5">
    <source>
        <dbReference type="SAM" id="MobiDB-lite"/>
    </source>
</evidence>
<dbReference type="InterPro" id="IPR052727">
    <property type="entry name" value="Rab4/Rab5_effector"/>
</dbReference>
<dbReference type="EMBL" id="CAKLBY020000003">
    <property type="protein sequence ID" value="CAK7891561.1"/>
    <property type="molecule type" value="Genomic_DNA"/>
</dbReference>
<feature type="compositionally biased region" description="Basic and acidic residues" evidence="5">
    <location>
        <begin position="403"/>
        <end position="412"/>
    </location>
</feature>
<dbReference type="Pfam" id="PF01363">
    <property type="entry name" value="FYVE"/>
    <property type="match status" value="1"/>
</dbReference>
<dbReference type="AlphaFoldDB" id="A0AAV1SZ55"/>
<protein>
    <recommendedName>
        <fullName evidence="6">FYVE-type domain-containing protein</fullName>
    </recommendedName>
</protein>
<dbReference type="EMBL" id="CAKLBY020000264">
    <property type="protein sequence ID" value="CAK7941583.1"/>
    <property type="molecule type" value="Genomic_DNA"/>
</dbReference>
<feature type="compositionally biased region" description="Low complexity" evidence="5">
    <location>
        <begin position="371"/>
        <end position="380"/>
    </location>
</feature>
<dbReference type="GO" id="GO:0008270">
    <property type="term" value="F:zinc ion binding"/>
    <property type="evidence" value="ECO:0007669"/>
    <property type="project" value="UniProtKB-KW"/>
</dbReference>
<dbReference type="PANTHER" id="PTHR13510">
    <property type="entry name" value="FYVE-FINGER-CONTAINING RAB5 EFFECTOR PROTEIN RABENOSYN-5-RELATED"/>
    <property type="match status" value="1"/>
</dbReference>
<gene>
    <name evidence="7" type="ORF">PM001_LOCUS215</name>
    <name evidence="8" type="ORF">PM001_LOCUS26733</name>
</gene>
<keyword evidence="2 4" id="KW-0863">Zinc-finger</keyword>
<evidence type="ECO:0000256" key="2">
    <source>
        <dbReference type="ARBA" id="ARBA00022771"/>
    </source>
</evidence>
<sequence length="504" mass="56281">MNAVNFSRVEAQVLAARNEAPKQQLPLRRGHFGRVRMSRDDVNRYIATAKSVLNTALEKSREDRQVSNVKYRSWKQLGRSHAGFKRLTKIDDNGRDVQYRLQGTVQASFHDLMGVLYADSTAQVIERRKFLSDDSLDAQTLCVLKERSKENMEEHISIRWEAINLSNNSPIYQRDMCYLEFTGVTTDVDGRSVGFMIKQALDHVNCMSLKDSHGLARLELTEIMLLERSKDSTSRVDITLDGVLRRPTKVPAWLINSYLGTTATCLSKLPLVVQERLLARLPMLSTWQFVPPSSRKKCHVCATRFGILAMKFNCRSCGDVACKSCIVTRTVGETTKFCTKCILRVSTEDAGAAAAATLAACPSECSSASFTTSTSSTGSCSHRDSEVPALTSTTTTTTSSSQSERRAVTDSRMRMNTKVLENVKDCRCYGSLDEEVDETLDTKHMLRLDARDFLPVLGDQSGGQSSRQKPRSAGAVEDSIAHQRYLIQEMLSQASNCHQQRTRV</sequence>
<dbReference type="Gene3D" id="3.30.530.20">
    <property type="match status" value="1"/>
</dbReference>